<dbReference type="GO" id="GO:0008270">
    <property type="term" value="F:zinc ion binding"/>
    <property type="evidence" value="ECO:0007669"/>
    <property type="project" value="InterPro"/>
</dbReference>
<keyword evidence="1" id="KW-0479">Metal-binding</keyword>
<evidence type="ECO:0000256" key="4">
    <source>
        <dbReference type="ARBA" id="ARBA00023125"/>
    </source>
</evidence>
<dbReference type="SMART" id="SM00066">
    <property type="entry name" value="GAL4"/>
    <property type="match status" value="1"/>
</dbReference>
<feature type="compositionally biased region" description="Polar residues" evidence="7">
    <location>
        <begin position="11"/>
        <end position="57"/>
    </location>
</feature>
<keyword evidence="10" id="KW-1185">Reference proteome</keyword>
<protein>
    <recommendedName>
        <fullName evidence="8">Zn(2)-C6 fungal-type domain-containing protein</fullName>
    </recommendedName>
</protein>
<feature type="compositionally biased region" description="Polar residues" evidence="7">
    <location>
        <begin position="165"/>
        <end position="176"/>
    </location>
</feature>
<evidence type="ECO:0000256" key="6">
    <source>
        <dbReference type="ARBA" id="ARBA00023242"/>
    </source>
</evidence>
<evidence type="ECO:0000259" key="8">
    <source>
        <dbReference type="PROSITE" id="PS50048"/>
    </source>
</evidence>
<keyword evidence="4" id="KW-0238">DNA-binding</keyword>
<dbReference type="SMART" id="SM00906">
    <property type="entry name" value="Fungal_trans"/>
    <property type="match status" value="1"/>
</dbReference>
<keyword evidence="6" id="KW-0539">Nucleus</keyword>
<evidence type="ECO:0000313" key="9">
    <source>
        <dbReference type="EMBL" id="KAH3687376.1"/>
    </source>
</evidence>
<dbReference type="EMBL" id="JAEUBG010000861">
    <property type="protein sequence ID" value="KAH3687376.1"/>
    <property type="molecule type" value="Genomic_DNA"/>
</dbReference>
<dbReference type="OrthoDB" id="5121955at2759"/>
<evidence type="ECO:0000256" key="3">
    <source>
        <dbReference type="ARBA" id="ARBA00023015"/>
    </source>
</evidence>
<feature type="region of interest" description="Disordered" evidence="7">
    <location>
        <begin position="726"/>
        <end position="781"/>
    </location>
</feature>
<feature type="compositionally biased region" description="Low complexity" evidence="7">
    <location>
        <begin position="756"/>
        <end position="767"/>
    </location>
</feature>
<keyword evidence="2" id="KW-0862">Zinc</keyword>
<keyword evidence="3" id="KW-0805">Transcription regulation</keyword>
<feature type="region of interest" description="Disordered" evidence="7">
    <location>
        <begin position="1"/>
        <end position="89"/>
    </location>
</feature>
<evidence type="ECO:0000313" key="10">
    <source>
        <dbReference type="Proteomes" id="UP000774326"/>
    </source>
</evidence>
<feature type="compositionally biased region" description="Low complexity" evidence="7">
    <location>
        <begin position="58"/>
        <end position="85"/>
    </location>
</feature>
<feature type="region of interest" description="Disordered" evidence="7">
    <location>
        <begin position="931"/>
        <end position="950"/>
    </location>
</feature>
<dbReference type="CDD" id="cd12148">
    <property type="entry name" value="fungal_TF_MHR"/>
    <property type="match status" value="1"/>
</dbReference>
<reference evidence="9" key="1">
    <citation type="journal article" date="2021" name="Open Biol.">
        <title>Shared evolutionary footprints suggest mitochondrial oxidative damage underlies multiple complex I losses in fungi.</title>
        <authorList>
            <person name="Schikora-Tamarit M.A."/>
            <person name="Marcet-Houben M."/>
            <person name="Nosek J."/>
            <person name="Gabaldon T."/>
        </authorList>
    </citation>
    <scope>NUCLEOTIDE SEQUENCE</scope>
    <source>
        <strain evidence="9">CBS2887</strain>
    </source>
</reference>
<feature type="region of interest" description="Disordered" evidence="7">
    <location>
        <begin position="795"/>
        <end position="815"/>
    </location>
</feature>
<feature type="compositionally biased region" description="Low complexity" evidence="7">
    <location>
        <begin position="795"/>
        <end position="814"/>
    </location>
</feature>
<dbReference type="Pfam" id="PF00172">
    <property type="entry name" value="Zn_clus"/>
    <property type="match status" value="1"/>
</dbReference>
<feature type="compositionally biased region" description="Polar residues" evidence="7">
    <location>
        <begin position="768"/>
        <end position="781"/>
    </location>
</feature>
<dbReference type="SUPFAM" id="SSF57701">
    <property type="entry name" value="Zn2/Cys6 DNA-binding domain"/>
    <property type="match status" value="1"/>
</dbReference>
<dbReference type="InterPro" id="IPR036864">
    <property type="entry name" value="Zn2-C6_fun-type_DNA-bd_sf"/>
</dbReference>
<feature type="compositionally biased region" description="Polar residues" evidence="7">
    <location>
        <begin position="937"/>
        <end position="950"/>
    </location>
</feature>
<dbReference type="PANTHER" id="PTHR47171:SF3">
    <property type="entry name" value="FARA-RELATED"/>
    <property type="match status" value="1"/>
</dbReference>
<keyword evidence="5" id="KW-0804">Transcription</keyword>
<dbReference type="CDD" id="cd00067">
    <property type="entry name" value="GAL4"/>
    <property type="match status" value="1"/>
</dbReference>
<gene>
    <name evidence="9" type="ORF">WICPIJ_001653</name>
</gene>
<dbReference type="GO" id="GO:0000981">
    <property type="term" value="F:DNA-binding transcription factor activity, RNA polymerase II-specific"/>
    <property type="evidence" value="ECO:0007669"/>
    <property type="project" value="InterPro"/>
</dbReference>
<comment type="caution">
    <text evidence="9">The sequence shown here is derived from an EMBL/GenBank/DDBJ whole genome shotgun (WGS) entry which is preliminary data.</text>
</comment>
<reference evidence="9" key="2">
    <citation type="submission" date="2021-01" db="EMBL/GenBank/DDBJ databases">
        <authorList>
            <person name="Schikora-Tamarit M.A."/>
        </authorList>
    </citation>
    <scope>NUCLEOTIDE SEQUENCE</scope>
    <source>
        <strain evidence="9">CBS2887</strain>
    </source>
</reference>
<dbReference type="PROSITE" id="PS00463">
    <property type="entry name" value="ZN2_CY6_FUNGAL_1"/>
    <property type="match status" value="1"/>
</dbReference>
<feature type="region of interest" description="Disordered" evidence="7">
    <location>
        <begin position="165"/>
        <end position="215"/>
    </location>
</feature>
<feature type="compositionally biased region" description="Polar residues" evidence="7">
    <location>
        <begin position="726"/>
        <end position="755"/>
    </location>
</feature>
<dbReference type="Proteomes" id="UP000774326">
    <property type="component" value="Unassembled WGS sequence"/>
</dbReference>
<name>A0A9P8TQE3_WICPI</name>
<dbReference type="InterPro" id="IPR001138">
    <property type="entry name" value="Zn2Cys6_DnaBD"/>
</dbReference>
<dbReference type="Gene3D" id="4.10.240.10">
    <property type="entry name" value="Zn(2)-C6 fungal-type DNA-binding domain"/>
    <property type="match status" value="1"/>
</dbReference>
<sequence length="1006" mass="110309">MESNERIGASVSPSVNNTGAVGATSHTNNVFTGLSVNGHTNSTVVSEPEQPRSSKSVTPAADSEPTTTTTTTATNTTATSGTTDGSQPTKKYTVKFKRSRSSRACSICHSRKVRCDAMIQIPCTNCVTFGCECKFPEQKIRKNARILKDKKIQLKPETGEALNKITDNSTNLGLDNQPTSIPTATAASTTANSNINSTTTQSSATTPNNNQQEPIPALSSRTFQIDPAQLKSRSLNTLRFFGSSSPIFMLFEGRNRQALSSNGQPILHTSNSNNESYVSLTSPLPPAITEVLKKSKDSLDTSQLETLRNRGAFLIPDKALCDDLIRTYFNEIYTVEPLIDKAEFMRDYKNGTVSLLLLQSVFLAASCVSSNPAVFAQDPYSETGKGEMSSYTASATFFKRAKLLFDAGYETDPIAVVQSLVMFLRFWDGFDDVMSNTYFWTRNAISIAQGFGFHRNIPASASSLGASDLRISKVLFWYLYQRDIASSIGFGRPKMIQLDDCDVTMLTLDDFPEDIPRINAEAFIQMIRVSEVASIVAQEQYSVRAERLNRKGDALAINHCDMLMSSWRNSLPSELQYSPQRETPFAVSVLNLYYYSIVCLCHRTSIASPVMINGKQYPSEGIVFKASRIIADIASKLMKRDELKLCPVYAISIFFNAAVTFLIHREFGNPLTSKSSKVGYDLTVQALSSLGLRYRLATTMRGALAVIENDPASRGHLLRMIRKTSDTNVNTGTSTPVNPATAAVSSEQVPFQQTTLSPPGSSSLSHSNTQFNNSNEPTMSVPTLSQNISSHILQPATTAAATQQQTTTTPSTTTNDIEFPDLYLFTHNLTSTNDSNFDPADLFPSSNFSFSNTNTFNTGRTPTPAHHGLAYILQPTSNANGQPTTPLQQQQYQSVMNQFGQQQQQSYNAPIQQQHQQYNQQVTSQYAHHQPGIPETPQFSTHNNATTPGTQQQINNLLWNANSNTNQVQTPGGQSTTSSNGLLSAGEMMVMDPSVKLDDLNINFNF</sequence>
<dbReference type="PROSITE" id="PS50048">
    <property type="entry name" value="ZN2_CY6_FUNGAL_2"/>
    <property type="match status" value="1"/>
</dbReference>
<accession>A0A9P8TQE3</accession>
<dbReference type="GO" id="GO:0006351">
    <property type="term" value="P:DNA-templated transcription"/>
    <property type="evidence" value="ECO:0007669"/>
    <property type="project" value="InterPro"/>
</dbReference>
<evidence type="ECO:0000256" key="5">
    <source>
        <dbReference type="ARBA" id="ARBA00023163"/>
    </source>
</evidence>
<dbReference type="AlphaFoldDB" id="A0A9P8TQE3"/>
<dbReference type="PANTHER" id="PTHR47171">
    <property type="entry name" value="FARA-RELATED"/>
    <property type="match status" value="1"/>
</dbReference>
<evidence type="ECO:0000256" key="7">
    <source>
        <dbReference type="SAM" id="MobiDB-lite"/>
    </source>
</evidence>
<evidence type="ECO:0000256" key="2">
    <source>
        <dbReference type="ARBA" id="ARBA00022833"/>
    </source>
</evidence>
<feature type="domain" description="Zn(2)-C6 fungal-type" evidence="8">
    <location>
        <begin position="104"/>
        <end position="135"/>
    </location>
</feature>
<feature type="compositionally biased region" description="Low complexity" evidence="7">
    <location>
        <begin position="177"/>
        <end position="212"/>
    </location>
</feature>
<evidence type="ECO:0000256" key="1">
    <source>
        <dbReference type="ARBA" id="ARBA00022723"/>
    </source>
</evidence>
<dbReference type="InterPro" id="IPR052073">
    <property type="entry name" value="Amide_Lactam_Regulators"/>
</dbReference>
<proteinExistence type="predicted"/>
<dbReference type="GO" id="GO:0003677">
    <property type="term" value="F:DNA binding"/>
    <property type="evidence" value="ECO:0007669"/>
    <property type="project" value="UniProtKB-KW"/>
</dbReference>
<dbReference type="Pfam" id="PF04082">
    <property type="entry name" value="Fungal_trans"/>
    <property type="match status" value="1"/>
</dbReference>
<dbReference type="InterPro" id="IPR007219">
    <property type="entry name" value="XnlR_reg_dom"/>
</dbReference>
<organism evidence="9 10">
    <name type="scientific">Wickerhamomyces pijperi</name>
    <name type="common">Yeast</name>
    <name type="synonym">Pichia pijperi</name>
    <dbReference type="NCBI Taxonomy" id="599730"/>
    <lineage>
        <taxon>Eukaryota</taxon>
        <taxon>Fungi</taxon>
        <taxon>Dikarya</taxon>
        <taxon>Ascomycota</taxon>
        <taxon>Saccharomycotina</taxon>
        <taxon>Saccharomycetes</taxon>
        <taxon>Phaffomycetales</taxon>
        <taxon>Wickerhamomycetaceae</taxon>
        <taxon>Wickerhamomyces</taxon>
    </lineage>
</organism>